<dbReference type="EMBL" id="MU117963">
    <property type="protein sequence ID" value="KAF9653741.1"/>
    <property type="molecule type" value="Genomic_DNA"/>
</dbReference>
<comment type="caution">
    <text evidence="1">The sequence shown here is derived from an EMBL/GenBank/DDBJ whole genome shotgun (WGS) entry which is preliminary data.</text>
</comment>
<evidence type="ECO:0000313" key="1">
    <source>
        <dbReference type="EMBL" id="KAF9653741.1"/>
    </source>
</evidence>
<reference evidence="1" key="2">
    <citation type="journal article" date="2020" name="Nat. Commun.">
        <title>Large-scale genome sequencing of mycorrhizal fungi provides insights into the early evolution of symbiotic traits.</title>
        <authorList>
            <person name="Miyauchi S."/>
            <person name="Kiss E."/>
            <person name="Kuo A."/>
            <person name="Drula E."/>
            <person name="Kohler A."/>
            <person name="Sanchez-Garcia M."/>
            <person name="Morin E."/>
            <person name="Andreopoulos B."/>
            <person name="Barry K.W."/>
            <person name="Bonito G."/>
            <person name="Buee M."/>
            <person name="Carver A."/>
            <person name="Chen C."/>
            <person name="Cichocki N."/>
            <person name="Clum A."/>
            <person name="Culley D."/>
            <person name="Crous P.W."/>
            <person name="Fauchery L."/>
            <person name="Girlanda M."/>
            <person name="Hayes R.D."/>
            <person name="Keri Z."/>
            <person name="LaButti K."/>
            <person name="Lipzen A."/>
            <person name="Lombard V."/>
            <person name="Magnuson J."/>
            <person name="Maillard F."/>
            <person name="Murat C."/>
            <person name="Nolan M."/>
            <person name="Ohm R.A."/>
            <person name="Pangilinan J."/>
            <person name="Pereira M.F."/>
            <person name="Perotto S."/>
            <person name="Peter M."/>
            <person name="Pfister S."/>
            <person name="Riley R."/>
            <person name="Sitrit Y."/>
            <person name="Stielow J.B."/>
            <person name="Szollosi G."/>
            <person name="Zifcakova L."/>
            <person name="Stursova M."/>
            <person name="Spatafora J.W."/>
            <person name="Tedersoo L."/>
            <person name="Vaario L.M."/>
            <person name="Yamada A."/>
            <person name="Yan M."/>
            <person name="Wang P."/>
            <person name="Xu J."/>
            <person name="Bruns T."/>
            <person name="Baldrian P."/>
            <person name="Vilgalys R."/>
            <person name="Dunand C."/>
            <person name="Henrissat B."/>
            <person name="Grigoriev I.V."/>
            <person name="Hibbett D."/>
            <person name="Nagy L.G."/>
            <person name="Martin F.M."/>
        </authorList>
    </citation>
    <scope>NUCLEOTIDE SEQUENCE</scope>
    <source>
        <strain evidence="1">P2</strain>
    </source>
</reference>
<sequence>MVSLFFLSLFQIYCLFLCTTTQARTWDEARALAEATTAQLTLDEKVGILIGKGQFGSRCVGDTGSVSRLNIPNFCMNDGPAGLRATKGGTGFPAGINAASTFSRRLMRARGVALGEEFRGKGVRVYLGPAMDIMRSPKAGRAWESFGPEPWLNGESAYETIMGIQSTGVMACAKHLIANNQEHWRYGLSADVDDRTLHEIYWWPFLRSIEADVASVMCAYNRFNQTSSCHNKGLLTNLLRKEGGFEGFVVSDWGATHDSVEENVDAGLDMEQPGDWIVIGGAVYGGSGLKDAVNEGRVDQSKLNRMVTNVLTPYYKLGQDGSYPAINFDAQKPDGSGSNNLNVVVRTDAHTALAREIAVASAVLLKNRKSGSRGLPLGQPKTVAVIGQDAKMPTHNCDMNKCNDGTMVVGWGSGSYTLENVVPPIDAITNRIGSSGVVTPSLSNNIGAAVAAARGKDVAIVFANAMSGELGLYDVVVGNMGDRNDLALWWGGGSMIEAVATVNENTIAVIHSVGPVSMSWSDHPNITGIIYAGAPGEQTGPSLVDVLWGLNPQYPSGRLPFAISDNEADYPASIVYNSDGFPTIRYTEKLLLDYRYMESEGIKPRFDFGFGLSYTTFQYFGLEISPSDTGVTVVVTIENTGAVPGTEIPQLYLGFPANAGEPPKVLRGFDEVFLQAGSSSSVTFNLNQHDLRSGPDLKTLTVLLIADDTDSIWDVPSQSWVRPSGTFTAYVGSAHSDIRLQGTF</sequence>
<organism evidence="1 2">
    <name type="scientific">Thelephora ganbajun</name>
    <name type="common">Ganba fungus</name>
    <dbReference type="NCBI Taxonomy" id="370292"/>
    <lineage>
        <taxon>Eukaryota</taxon>
        <taxon>Fungi</taxon>
        <taxon>Dikarya</taxon>
        <taxon>Basidiomycota</taxon>
        <taxon>Agaricomycotina</taxon>
        <taxon>Agaricomycetes</taxon>
        <taxon>Thelephorales</taxon>
        <taxon>Thelephoraceae</taxon>
        <taxon>Thelephora</taxon>
    </lineage>
</organism>
<protein>
    <submittedName>
        <fullName evidence="1">Glycoside hydrolase family 3 protein</fullName>
    </submittedName>
</protein>
<gene>
    <name evidence="1" type="ORF">BDM02DRAFT_3182737</name>
</gene>
<accession>A0ACB6ZWB7</accession>
<proteinExistence type="predicted"/>
<dbReference type="Proteomes" id="UP000886501">
    <property type="component" value="Unassembled WGS sequence"/>
</dbReference>
<reference evidence="1" key="1">
    <citation type="submission" date="2019-10" db="EMBL/GenBank/DDBJ databases">
        <authorList>
            <consortium name="DOE Joint Genome Institute"/>
            <person name="Kuo A."/>
            <person name="Miyauchi S."/>
            <person name="Kiss E."/>
            <person name="Drula E."/>
            <person name="Kohler A."/>
            <person name="Sanchez-Garcia M."/>
            <person name="Andreopoulos B."/>
            <person name="Barry K.W."/>
            <person name="Bonito G."/>
            <person name="Buee M."/>
            <person name="Carver A."/>
            <person name="Chen C."/>
            <person name="Cichocki N."/>
            <person name="Clum A."/>
            <person name="Culley D."/>
            <person name="Crous P.W."/>
            <person name="Fauchery L."/>
            <person name="Girlanda M."/>
            <person name="Hayes R."/>
            <person name="Keri Z."/>
            <person name="Labutti K."/>
            <person name="Lipzen A."/>
            <person name="Lombard V."/>
            <person name="Magnuson J."/>
            <person name="Maillard F."/>
            <person name="Morin E."/>
            <person name="Murat C."/>
            <person name="Nolan M."/>
            <person name="Ohm R."/>
            <person name="Pangilinan J."/>
            <person name="Pereira M."/>
            <person name="Perotto S."/>
            <person name="Peter M."/>
            <person name="Riley R."/>
            <person name="Sitrit Y."/>
            <person name="Stielow B."/>
            <person name="Szollosi G."/>
            <person name="Zifcakova L."/>
            <person name="Stursova M."/>
            <person name="Spatafora J.W."/>
            <person name="Tedersoo L."/>
            <person name="Vaario L.-M."/>
            <person name="Yamada A."/>
            <person name="Yan M."/>
            <person name="Wang P."/>
            <person name="Xu J."/>
            <person name="Bruns T."/>
            <person name="Baldrian P."/>
            <person name="Vilgalys R."/>
            <person name="Henrissat B."/>
            <person name="Grigoriev I.V."/>
            <person name="Hibbett D."/>
            <person name="Nagy L.G."/>
            <person name="Martin F.M."/>
        </authorList>
    </citation>
    <scope>NUCLEOTIDE SEQUENCE</scope>
    <source>
        <strain evidence="1">P2</strain>
    </source>
</reference>
<keyword evidence="2" id="KW-1185">Reference proteome</keyword>
<evidence type="ECO:0000313" key="2">
    <source>
        <dbReference type="Proteomes" id="UP000886501"/>
    </source>
</evidence>
<keyword evidence="1" id="KW-0378">Hydrolase</keyword>
<name>A0ACB6ZWB7_THEGA</name>